<dbReference type="RefSeq" id="WP_038504497.1">
    <property type="nucleotide sequence ID" value="NZ_CP007243.1"/>
</dbReference>
<evidence type="ECO:0000256" key="9">
    <source>
        <dbReference type="SAM" id="Phobius"/>
    </source>
</evidence>
<feature type="transmembrane region" description="Helical" evidence="9">
    <location>
        <begin position="162"/>
        <end position="187"/>
    </location>
</feature>
<feature type="transmembrane region" description="Helical" evidence="9">
    <location>
        <begin position="62"/>
        <end position="81"/>
    </location>
</feature>
<comment type="subcellular location">
    <subcellularLocation>
        <location evidence="1">Cell membrane</location>
        <topology evidence="1">Multi-pass membrane protein</topology>
    </subcellularLocation>
</comment>
<evidence type="ECO:0000256" key="4">
    <source>
        <dbReference type="ARBA" id="ARBA00022692"/>
    </source>
</evidence>
<feature type="compositionally biased region" description="Basic and acidic residues" evidence="8">
    <location>
        <begin position="474"/>
        <end position="487"/>
    </location>
</feature>
<dbReference type="EMBL" id="CP007243">
    <property type="protein sequence ID" value="AIA30041.1"/>
    <property type="molecule type" value="Genomic_DNA"/>
</dbReference>
<feature type="region of interest" description="Disordered" evidence="8">
    <location>
        <begin position="463"/>
        <end position="487"/>
    </location>
</feature>
<keyword evidence="7 9" id="KW-0472">Membrane</keyword>
<protein>
    <submittedName>
        <fullName evidence="11">MFS transporter</fullName>
    </submittedName>
</protein>
<evidence type="ECO:0000256" key="8">
    <source>
        <dbReference type="SAM" id="MobiDB-lite"/>
    </source>
</evidence>
<evidence type="ECO:0000313" key="11">
    <source>
        <dbReference type="EMBL" id="AIA30041.1"/>
    </source>
</evidence>
<dbReference type="KEGG" id="lfp:Y981_02090"/>
<dbReference type="AlphaFoldDB" id="A0A059XXK7"/>
<keyword evidence="4 9" id="KW-0812">Transmembrane</keyword>
<dbReference type="GO" id="GO:0005886">
    <property type="term" value="C:plasma membrane"/>
    <property type="evidence" value="ECO:0007669"/>
    <property type="project" value="UniProtKB-SubCell"/>
</dbReference>
<feature type="transmembrane region" description="Helical" evidence="9">
    <location>
        <begin position="372"/>
        <end position="396"/>
    </location>
</feature>
<dbReference type="InterPro" id="IPR020846">
    <property type="entry name" value="MFS_dom"/>
</dbReference>
<dbReference type="PANTHER" id="PTHR43528">
    <property type="entry name" value="ALPHA-KETOGLUTARATE PERMEASE"/>
    <property type="match status" value="1"/>
</dbReference>
<feature type="transmembrane region" description="Helical" evidence="9">
    <location>
        <begin position="193"/>
        <end position="212"/>
    </location>
</feature>
<evidence type="ECO:0000256" key="2">
    <source>
        <dbReference type="ARBA" id="ARBA00022448"/>
    </source>
</evidence>
<feature type="transmembrane region" description="Helical" evidence="9">
    <location>
        <begin position="340"/>
        <end position="360"/>
    </location>
</feature>
<gene>
    <name evidence="11" type="ORF">Y981_02090</name>
</gene>
<evidence type="ECO:0000313" key="12">
    <source>
        <dbReference type="Proteomes" id="UP000027059"/>
    </source>
</evidence>
<keyword evidence="5" id="KW-0769">Symport</keyword>
<keyword evidence="12" id="KW-1185">Reference proteome</keyword>
<dbReference type="SUPFAM" id="SSF103473">
    <property type="entry name" value="MFS general substrate transporter"/>
    <property type="match status" value="1"/>
</dbReference>
<dbReference type="InterPro" id="IPR036259">
    <property type="entry name" value="MFS_trans_sf"/>
</dbReference>
<dbReference type="OrthoDB" id="9783227at2"/>
<dbReference type="Gene3D" id="1.20.1250.20">
    <property type="entry name" value="MFS general substrate transporter like domains"/>
    <property type="match status" value="2"/>
</dbReference>
<keyword evidence="3" id="KW-1003">Cell membrane</keyword>
<evidence type="ECO:0000256" key="5">
    <source>
        <dbReference type="ARBA" id="ARBA00022847"/>
    </source>
</evidence>
<dbReference type="InterPro" id="IPR011701">
    <property type="entry name" value="MFS"/>
</dbReference>
<name>A0A059XXK7_9BACT</name>
<proteinExistence type="predicted"/>
<dbReference type="PANTHER" id="PTHR43528:SF5">
    <property type="entry name" value="PROLINE_BETAINE TRANSPORTER"/>
    <property type="match status" value="1"/>
</dbReference>
<dbReference type="PROSITE" id="PS50850">
    <property type="entry name" value="MFS"/>
    <property type="match status" value="1"/>
</dbReference>
<feature type="transmembrane region" description="Helical" evidence="9">
    <location>
        <begin position="21"/>
        <end position="42"/>
    </location>
</feature>
<keyword evidence="6 9" id="KW-1133">Transmembrane helix</keyword>
<sequence length="487" mass="52967">MGGRLRRRDIAVVRPDVARKAAFGAAVGNAMEWFDFGIYSYLAVTIGKIFFPQVDPDAQLVASFATFAVAFLARPAGALFFGRLGDAIGRKSVLVITLAIMAISTFSIGLLPGYQTIGLTAAFLLFLARLAQGFSTGGEYAGAMTYVVEYSPDKRRGRMASLLEVGTLTGFILGAGMVTALTAWLGPEKMLQYGWRLPFFIAAPIGLFSAWFRSRLEETPAFESLEKNPEERPSKVSLKDLVRVHWRPMSIGLGLVLFYNVIDYMVLSYMPSYLSSVLGYGETKGLLLILVVMLIMIPVVFLVGAASDRWGRNPILRGALVSLLVWTIPAFLLVQNGQNTIVFAGLVLLGAHLAAFEGTMTSTLPSLFFTEVRYGALAITYNFSTSVFGGTTPLVLSLLVRQFHDRLIPAYFLMGAAMIGLAVSVFVKETASRSLRGSTPVVADTGEIGDVLARPSDAIWWEEEPEAPSQRGMGGKDDMEQGVSRER</sequence>
<accession>A0A059XXK7</accession>
<feature type="transmembrane region" description="Helical" evidence="9">
    <location>
        <begin position="315"/>
        <end position="334"/>
    </location>
</feature>
<reference evidence="12" key="1">
    <citation type="submission" date="2014-02" db="EMBL/GenBank/DDBJ databases">
        <title>Complete genome sequence and comparative genomic analysis of the nitrogen-fixing bacterium Leptospirillum ferriphilum YSK.</title>
        <authorList>
            <person name="Guo X."/>
            <person name="Yin H."/>
            <person name="Liang Y."/>
            <person name="Hu Q."/>
            <person name="Ma L."/>
            <person name="Xiao Y."/>
            <person name="Zhang X."/>
            <person name="Qiu G."/>
            <person name="Liu X."/>
        </authorList>
    </citation>
    <scope>NUCLEOTIDE SEQUENCE [LARGE SCALE GENOMIC DNA]</scope>
    <source>
        <strain evidence="12">YSK</strain>
    </source>
</reference>
<dbReference type="Proteomes" id="UP000027059">
    <property type="component" value="Chromosome"/>
</dbReference>
<evidence type="ECO:0000256" key="1">
    <source>
        <dbReference type="ARBA" id="ARBA00004651"/>
    </source>
</evidence>
<organism evidence="11 12">
    <name type="scientific">Leptospirillum ferriphilum YSK</name>
    <dbReference type="NCBI Taxonomy" id="1441628"/>
    <lineage>
        <taxon>Bacteria</taxon>
        <taxon>Pseudomonadati</taxon>
        <taxon>Nitrospirota</taxon>
        <taxon>Nitrospiria</taxon>
        <taxon>Nitrospirales</taxon>
        <taxon>Nitrospiraceae</taxon>
        <taxon>Leptospirillum</taxon>
    </lineage>
</organism>
<reference evidence="11 12" key="2">
    <citation type="journal article" date="2015" name="Biomed. Res. Int.">
        <title>Effects of Arsenite Resistance on the Growth and Functional Gene Expression of Leptospirillum ferriphilum and Acidithiobacillus thiooxidans in Pure Culture and Coculture.</title>
        <authorList>
            <person name="Jiang H."/>
            <person name="Liang Y."/>
            <person name="Yin H."/>
            <person name="Xiao Y."/>
            <person name="Guo X."/>
            <person name="Xu Y."/>
            <person name="Hu Q."/>
            <person name="Liu H."/>
            <person name="Liu X."/>
        </authorList>
    </citation>
    <scope>NUCLEOTIDE SEQUENCE [LARGE SCALE GENOMIC DNA]</scope>
    <source>
        <strain evidence="11 12">YSK</strain>
    </source>
</reference>
<dbReference type="InterPro" id="IPR051084">
    <property type="entry name" value="H+-coupled_symporters"/>
</dbReference>
<feature type="transmembrane region" description="Helical" evidence="9">
    <location>
        <begin position="93"/>
        <end position="111"/>
    </location>
</feature>
<evidence type="ECO:0000259" key="10">
    <source>
        <dbReference type="PROSITE" id="PS50850"/>
    </source>
</evidence>
<evidence type="ECO:0000256" key="3">
    <source>
        <dbReference type="ARBA" id="ARBA00022475"/>
    </source>
</evidence>
<keyword evidence="2" id="KW-0813">Transport</keyword>
<dbReference type="HOGENOM" id="CLU_001265_39_0_0"/>
<evidence type="ECO:0000256" key="6">
    <source>
        <dbReference type="ARBA" id="ARBA00022989"/>
    </source>
</evidence>
<dbReference type="FunFam" id="1.20.1250.20:FF:000001">
    <property type="entry name" value="Dicarboxylate MFS transporter"/>
    <property type="match status" value="1"/>
</dbReference>
<feature type="transmembrane region" description="Helical" evidence="9">
    <location>
        <begin position="251"/>
        <end position="270"/>
    </location>
</feature>
<feature type="transmembrane region" description="Helical" evidence="9">
    <location>
        <begin position="408"/>
        <end position="427"/>
    </location>
</feature>
<feature type="transmembrane region" description="Helical" evidence="9">
    <location>
        <begin position="285"/>
        <end position="303"/>
    </location>
</feature>
<feature type="domain" description="Major facilitator superfamily (MFS) profile" evidence="10">
    <location>
        <begin position="21"/>
        <end position="432"/>
    </location>
</feature>
<evidence type="ECO:0000256" key="7">
    <source>
        <dbReference type="ARBA" id="ARBA00023136"/>
    </source>
</evidence>
<dbReference type="Pfam" id="PF07690">
    <property type="entry name" value="MFS_1"/>
    <property type="match status" value="1"/>
</dbReference>
<dbReference type="GO" id="GO:0015293">
    <property type="term" value="F:symporter activity"/>
    <property type="evidence" value="ECO:0007669"/>
    <property type="project" value="UniProtKB-KW"/>
</dbReference>